<evidence type="ECO:0000256" key="1">
    <source>
        <dbReference type="ARBA" id="ARBA00004651"/>
    </source>
</evidence>
<dbReference type="FunFam" id="1.20.1720.10:FF:000004">
    <property type="entry name" value="EmrB/QacA family drug resistance transporter"/>
    <property type="match status" value="1"/>
</dbReference>
<evidence type="ECO:0000259" key="9">
    <source>
        <dbReference type="PROSITE" id="PS50850"/>
    </source>
</evidence>
<dbReference type="PANTHER" id="PTHR23501">
    <property type="entry name" value="MAJOR FACILITATOR SUPERFAMILY"/>
    <property type="match status" value="1"/>
</dbReference>
<keyword evidence="6 8" id="KW-0472">Membrane</keyword>
<feature type="transmembrane region" description="Helical" evidence="8">
    <location>
        <begin position="351"/>
        <end position="369"/>
    </location>
</feature>
<keyword evidence="5 8" id="KW-1133">Transmembrane helix</keyword>
<feature type="transmembrane region" description="Helical" evidence="8">
    <location>
        <begin position="283"/>
        <end position="306"/>
    </location>
</feature>
<dbReference type="EMBL" id="FMAF01000008">
    <property type="protein sequence ID" value="SCB34315.1"/>
    <property type="molecule type" value="Genomic_DNA"/>
</dbReference>
<dbReference type="AlphaFoldDB" id="A0A1C3W3A5"/>
<accession>A0A1C3W3A5</accession>
<protein>
    <submittedName>
        <fullName evidence="10">Drug resistance transporter, EmrB/QacA subfamily</fullName>
    </submittedName>
</protein>
<dbReference type="Pfam" id="PF07690">
    <property type="entry name" value="MFS_1"/>
    <property type="match status" value="1"/>
</dbReference>
<feature type="transmembrane region" description="Helical" evidence="8">
    <location>
        <begin position="93"/>
        <end position="112"/>
    </location>
</feature>
<organism evidence="10 11">
    <name type="scientific">Rhizobium lusitanum</name>
    <dbReference type="NCBI Taxonomy" id="293958"/>
    <lineage>
        <taxon>Bacteria</taxon>
        <taxon>Pseudomonadati</taxon>
        <taxon>Pseudomonadota</taxon>
        <taxon>Alphaproteobacteria</taxon>
        <taxon>Hyphomicrobiales</taxon>
        <taxon>Rhizobiaceae</taxon>
        <taxon>Rhizobium/Agrobacterium group</taxon>
        <taxon>Rhizobium</taxon>
    </lineage>
</organism>
<feature type="transmembrane region" description="Helical" evidence="8">
    <location>
        <begin position="245"/>
        <end position="263"/>
    </location>
</feature>
<dbReference type="NCBIfam" id="TIGR00711">
    <property type="entry name" value="efflux_EmrB"/>
    <property type="match status" value="1"/>
</dbReference>
<dbReference type="Gene3D" id="1.20.1720.10">
    <property type="entry name" value="Multidrug resistance protein D"/>
    <property type="match status" value="1"/>
</dbReference>
<dbReference type="RefSeq" id="WP_092574402.1">
    <property type="nucleotide sequence ID" value="NZ_FMAF01000008.1"/>
</dbReference>
<dbReference type="PANTHER" id="PTHR23501:SF197">
    <property type="entry name" value="COMD"/>
    <property type="match status" value="1"/>
</dbReference>
<evidence type="ECO:0000256" key="6">
    <source>
        <dbReference type="ARBA" id="ARBA00023136"/>
    </source>
</evidence>
<dbReference type="PRINTS" id="PR01036">
    <property type="entry name" value="TCRTETB"/>
</dbReference>
<feature type="transmembrane region" description="Helical" evidence="8">
    <location>
        <begin position="479"/>
        <end position="501"/>
    </location>
</feature>
<feature type="transmembrane region" description="Helical" evidence="8">
    <location>
        <begin position="213"/>
        <end position="233"/>
    </location>
</feature>
<reference evidence="10 11" key="1">
    <citation type="submission" date="2016-08" db="EMBL/GenBank/DDBJ databases">
        <authorList>
            <person name="Seilhamer J.J."/>
        </authorList>
    </citation>
    <scope>NUCLEOTIDE SEQUENCE [LARGE SCALE GENOMIC DNA]</scope>
    <source>
        <strain evidence="10 11">P1-7</strain>
    </source>
</reference>
<dbReference type="SUPFAM" id="SSF103473">
    <property type="entry name" value="MFS general substrate transporter"/>
    <property type="match status" value="1"/>
</dbReference>
<feature type="transmembrane region" description="Helical" evidence="8">
    <location>
        <begin position="27"/>
        <end position="50"/>
    </location>
</feature>
<feature type="transmembrane region" description="Helical" evidence="8">
    <location>
        <begin position="381"/>
        <end position="403"/>
    </location>
</feature>
<feature type="transmembrane region" description="Helical" evidence="8">
    <location>
        <begin position="62"/>
        <end position="81"/>
    </location>
</feature>
<dbReference type="InterPro" id="IPR011701">
    <property type="entry name" value="MFS"/>
</dbReference>
<evidence type="ECO:0000313" key="11">
    <source>
        <dbReference type="Proteomes" id="UP000199205"/>
    </source>
</evidence>
<evidence type="ECO:0000256" key="3">
    <source>
        <dbReference type="ARBA" id="ARBA00022475"/>
    </source>
</evidence>
<dbReference type="GO" id="GO:0005886">
    <property type="term" value="C:plasma membrane"/>
    <property type="evidence" value="ECO:0007669"/>
    <property type="project" value="UniProtKB-SubCell"/>
</dbReference>
<feature type="domain" description="Major facilitator superfamily (MFS) profile" evidence="9">
    <location>
        <begin position="28"/>
        <end position="505"/>
    </location>
</feature>
<feature type="region of interest" description="Disordered" evidence="7">
    <location>
        <begin position="1"/>
        <end position="20"/>
    </location>
</feature>
<feature type="transmembrane region" description="Helical" evidence="8">
    <location>
        <begin position="415"/>
        <end position="438"/>
    </location>
</feature>
<dbReference type="Gene3D" id="1.20.1250.20">
    <property type="entry name" value="MFS general substrate transporter like domains"/>
    <property type="match status" value="1"/>
</dbReference>
<feature type="transmembrane region" description="Helical" evidence="8">
    <location>
        <begin position="118"/>
        <end position="143"/>
    </location>
</feature>
<keyword evidence="4 8" id="KW-0812">Transmembrane</keyword>
<dbReference type="CDD" id="cd17502">
    <property type="entry name" value="MFS_Azr1_MDR_like"/>
    <property type="match status" value="1"/>
</dbReference>
<keyword evidence="3" id="KW-1003">Cell membrane</keyword>
<dbReference type="PROSITE" id="PS50850">
    <property type="entry name" value="MFS"/>
    <property type="match status" value="1"/>
</dbReference>
<name>A0A1C3W3A5_9HYPH</name>
<evidence type="ECO:0000256" key="8">
    <source>
        <dbReference type="SAM" id="Phobius"/>
    </source>
</evidence>
<proteinExistence type="predicted"/>
<dbReference type="InterPro" id="IPR020846">
    <property type="entry name" value="MFS_dom"/>
</dbReference>
<evidence type="ECO:0000256" key="2">
    <source>
        <dbReference type="ARBA" id="ARBA00022448"/>
    </source>
</evidence>
<feature type="transmembrane region" description="Helical" evidence="8">
    <location>
        <begin position="318"/>
        <end position="339"/>
    </location>
</feature>
<feature type="transmembrane region" description="Helical" evidence="8">
    <location>
        <begin position="155"/>
        <end position="173"/>
    </location>
</feature>
<dbReference type="InterPro" id="IPR004638">
    <property type="entry name" value="EmrB-like"/>
</dbReference>
<evidence type="ECO:0000256" key="7">
    <source>
        <dbReference type="SAM" id="MobiDB-lite"/>
    </source>
</evidence>
<dbReference type="OrthoDB" id="9812221at2"/>
<keyword evidence="2" id="KW-0813">Transport</keyword>
<dbReference type="InterPro" id="IPR036259">
    <property type="entry name" value="MFS_trans_sf"/>
</dbReference>
<comment type="subcellular location">
    <subcellularLocation>
        <location evidence="1">Cell membrane</location>
        <topology evidence="1">Multi-pass membrane protein</topology>
    </subcellularLocation>
</comment>
<dbReference type="Proteomes" id="UP000199205">
    <property type="component" value="Unassembled WGS sequence"/>
</dbReference>
<feature type="transmembrane region" description="Helical" evidence="8">
    <location>
        <begin position="179"/>
        <end position="201"/>
    </location>
</feature>
<gene>
    <name evidence="10" type="ORF">GA0061101_10872</name>
</gene>
<evidence type="ECO:0000256" key="4">
    <source>
        <dbReference type="ARBA" id="ARBA00022692"/>
    </source>
</evidence>
<evidence type="ECO:0000256" key="5">
    <source>
        <dbReference type="ARBA" id="ARBA00022989"/>
    </source>
</evidence>
<dbReference type="GO" id="GO:0022857">
    <property type="term" value="F:transmembrane transporter activity"/>
    <property type="evidence" value="ECO:0007669"/>
    <property type="project" value="InterPro"/>
</dbReference>
<sequence length="518" mass="54467">MSGERLNAIPPSAPAASDPPDRREIRAVILGLMIVLGLGAIDQSIVATALPRIVSDLGGLTHLSWVVSAYVLASTSTMPLYGKLSDQYGRKPMIYAAILIFLLGSVLSGMAQTLMQLIVFRAIQGIGAGGLLPLAQIIIGDIVPPARRGRNQGSIAAVFAVCSVIGPITGGVITDLLSWHWIFYVNLPIGAVALVMIGRALKRPHQARSRRIDYLGAVLLTACTTSFLLVLALGGNEWAWDSPEIFGLSAAALILGVCFVLHIRREPEPVLPPDLFRNRLFVVACLVLALTFMGMLGASLFFPLFFQMVMGVSPSHSGLLTGPLMVGVVISSMVNGRVLLHRFGRYKPAQLFGLSLATVAFATLAWAAATSQGFMVIEPAVFALGLGLGLVMPTMTIAVQNALPFAHRGVGTATLAFFRSLGGLIGVTGSGAILAYHVQNAGAALDGLHMSSLTEAGMKQLATTSPEAHAAAIALYRHAIAMTFATGTAIVALALVALLFLPELPLATEHGEETARRG</sequence>
<evidence type="ECO:0000313" key="10">
    <source>
        <dbReference type="EMBL" id="SCB34315.1"/>
    </source>
</evidence>